<dbReference type="EMBL" id="FLRE01000017">
    <property type="protein sequence ID" value="SBT31456.1"/>
    <property type="molecule type" value="Genomic_DNA"/>
</dbReference>
<gene>
    <name evidence="1" type="ORF">POVWA1_004180</name>
    <name evidence="2" type="ORF">POVWA2_004320</name>
</gene>
<evidence type="ECO:0000313" key="3">
    <source>
        <dbReference type="Proteomes" id="UP000078550"/>
    </source>
</evidence>
<dbReference type="EMBL" id="FLRD01000009">
    <property type="protein sequence ID" value="SBT30843.1"/>
    <property type="molecule type" value="Genomic_DNA"/>
</dbReference>
<name>A0A1A8YHV0_PLAOA</name>
<dbReference type="AlphaFoldDB" id="A0A1A8YHV0"/>
<evidence type="ECO:0000313" key="2">
    <source>
        <dbReference type="EMBL" id="SBT31456.1"/>
    </source>
</evidence>
<protein>
    <submittedName>
        <fullName evidence="1">Uncharacterized protein</fullName>
    </submittedName>
</protein>
<proteinExistence type="predicted"/>
<dbReference type="Proteomes" id="UP000078550">
    <property type="component" value="Unassembled WGS sequence"/>
</dbReference>
<reference evidence="1" key="2">
    <citation type="submission" date="2016-05" db="EMBL/GenBank/DDBJ databases">
        <authorList>
            <person name="Lavstsen T."/>
            <person name="Jespersen J.S."/>
        </authorList>
    </citation>
    <scope>NUCLEOTIDE SEQUENCE [LARGE SCALE GENOMIC DNA]</scope>
</reference>
<organism evidence="1 4">
    <name type="scientific">Plasmodium ovale wallikeri</name>
    <dbReference type="NCBI Taxonomy" id="864142"/>
    <lineage>
        <taxon>Eukaryota</taxon>
        <taxon>Sar</taxon>
        <taxon>Alveolata</taxon>
        <taxon>Apicomplexa</taxon>
        <taxon>Aconoidasida</taxon>
        <taxon>Haemosporida</taxon>
        <taxon>Plasmodiidae</taxon>
        <taxon>Plasmodium</taxon>
        <taxon>Plasmodium (Plasmodium)</taxon>
    </lineage>
</organism>
<evidence type="ECO:0000313" key="1">
    <source>
        <dbReference type="EMBL" id="SBT30843.1"/>
    </source>
</evidence>
<reference evidence="3 4" key="1">
    <citation type="submission" date="2016-05" db="EMBL/GenBank/DDBJ databases">
        <authorList>
            <person name="Naeem Raeece"/>
        </authorList>
    </citation>
    <scope>NUCLEOTIDE SEQUENCE [LARGE SCALE GENOMIC DNA]</scope>
</reference>
<evidence type="ECO:0000313" key="4">
    <source>
        <dbReference type="Proteomes" id="UP000078555"/>
    </source>
</evidence>
<keyword evidence="4" id="KW-1185">Reference proteome</keyword>
<dbReference type="Proteomes" id="UP000078555">
    <property type="component" value="Unassembled WGS sequence"/>
</dbReference>
<accession>A0A1A8YHV0</accession>
<sequence>MTRHANVYHDEGAALICYRCRYPLQFGGVTIYRCYICDTVISRLSSSFFAPRAYACVPKYVKKKKKKKISNDPPCLRKIDLPLRSRPTFPSAKFGIHAFFHIVLFPRGSSPISSSTVFP</sequence>